<dbReference type="OrthoDB" id="2115703at2759"/>
<dbReference type="PANTHER" id="PTHR16091">
    <property type="entry name" value="TTC17 PROTEIN"/>
    <property type="match status" value="1"/>
</dbReference>
<evidence type="ECO:0000313" key="6">
    <source>
        <dbReference type="Proteomes" id="UP000009046"/>
    </source>
</evidence>
<proteinExistence type="predicted"/>
<dbReference type="KEGG" id="phu:Phum_PHUM615910"/>
<dbReference type="SUPFAM" id="SSF48452">
    <property type="entry name" value="TPR-like"/>
    <property type="match status" value="1"/>
</dbReference>
<dbReference type="Proteomes" id="UP000009046">
    <property type="component" value="Unassembled WGS sequence"/>
</dbReference>
<reference evidence="4" key="1">
    <citation type="submission" date="2007-04" db="EMBL/GenBank/DDBJ databases">
        <title>Annotation of Pediculus humanus corporis strain USDA.</title>
        <authorList>
            <person name="Kirkness E."/>
            <person name="Hannick L."/>
            <person name="Hass B."/>
            <person name="Bruggner R."/>
            <person name="Lawson D."/>
            <person name="Bidwell S."/>
            <person name="Joardar V."/>
            <person name="Caler E."/>
            <person name="Walenz B."/>
            <person name="Inman J."/>
            <person name="Schobel S."/>
            <person name="Galinsky K."/>
            <person name="Amedeo P."/>
            <person name="Strausberg R."/>
        </authorList>
    </citation>
    <scope>NUCLEOTIDE SEQUENCE</scope>
    <source>
        <strain evidence="4">USDA</strain>
    </source>
</reference>
<dbReference type="eggNOG" id="KOG4507">
    <property type="taxonomic scope" value="Eukaryota"/>
</dbReference>
<dbReference type="InterPro" id="IPR052630">
    <property type="entry name" value="TTC17"/>
</dbReference>
<evidence type="ECO:0000256" key="1">
    <source>
        <dbReference type="ARBA" id="ARBA00022737"/>
    </source>
</evidence>
<reference evidence="5" key="3">
    <citation type="submission" date="2021-02" db="UniProtKB">
        <authorList>
            <consortium name="EnsemblMetazoa"/>
        </authorList>
    </citation>
    <scope>IDENTIFICATION</scope>
    <source>
        <strain evidence="5">USDA</strain>
    </source>
</reference>
<dbReference type="SMART" id="SM00028">
    <property type="entry name" value="TPR"/>
    <property type="match status" value="3"/>
</dbReference>
<dbReference type="EMBL" id="DS235886">
    <property type="protein sequence ID" value="EEB20416.1"/>
    <property type="molecule type" value="Genomic_DNA"/>
</dbReference>
<sequence length="517" mass="59781">MFTNCFITIYASYHWVVTENGKIQSQVDSSGFPLTKNNDLFVFLEQEQRLATIKNLYKQLLILKKSIDIQRAKIEGEEDLEKRLYSTDIDCLLGRVPLSKHNLNTEFLDYGQGTRPKMKDNFQNLELDCTTYSNLDFSMRTFPHLDTLNKRNNFNLTVDPVPSKTIFNFNIDAMLRNNSSDWTAYNIASFYWRTLGNGTKAVECARRAVYFSPMSERYIVLLNLGTLLQELHSLGEAAIVLHSAVDHDPIQHISHLALGNVYASLGDYRRSIACYDNVLSLNPGNIRALQLKHALLCQKKLESGLLEIHAALQNILKDLQKHNTLLEKWLDLQNQVSWEKDTQVKEFFSVSQPLYLNLQMLLQNVEQQVKTLNEEVSQRKVPEKKKMESENNHITSETIIDCNFEDCSESEKTMSDEKDIIPDFLSESSEDDDSEKSQKLLNSNHMLKNEMDSLMDLIKSKYEEQAKLLNLKEKIDEHHKKKRKEFSEDMNFLSDQSFLLNSMDVCMKDSSNVKKLN</sequence>
<dbReference type="InParanoid" id="E0W460"/>
<dbReference type="PANTHER" id="PTHR16091:SF1">
    <property type="entry name" value="TETRATRICOPEPTIDE REPEAT PROTEIN 17"/>
    <property type="match status" value="1"/>
</dbReference>
<dbReference type="CTD" id="8239815"/>
<dbReference type="InterPro" id="IPR011990">
    <property type="entry name" value="TPR-like_helical_dom_sf"/>
</dbReference>
<keyword evidence="2 3" id="KW-0802">TPR repeat</keyword>
<dbReference type="HOGENOM" id="CLU_527118_0_0_1"/>
<dbReference type="AlphaFoldDB" id="E0W460"/>
<dbReference type="GeneID" id="8239815"/>
<evidence type="ECO:0000313" key="5">
    <source>
        <dbReference type="EnsemblMetazoa" id="PHUM615910-PA"/>
    </source>
</evidence>
<dbReference type="GO" id="GO:0030041">
    <property type="term" value="P:actin filament polymerization"/>
    <property type="evidence" value="ECO:0007669"/>
    <property type="project" value="TreeGrafter"/>
</dbReference>
<dbReference type="VEuPathDB" id="VectorBase:PHUM615910"/>
<reference evidence="4" key="2">
    <citation type="submission" date="2007-04" db="EMBL/GenBank/DDBJ databases">
        <title>The genome of the human body louse.</title>
        <authorList>
            <consortium name="The Human Body Louse Genome Consortium"/>
            <person name="Kirkness E."/>
            <person name="Walenz B."/>
            <person name="Hass B."/>
            <person name="Bruggner R."/>
            <person name="Strausberg R."/>
        </authorList>
    </citation>
    <scope>NUCLEOTIDE SEQUENCE</scope>
    <source>
        <strain evidence="4">USDA</strain>
    </source>
</reference>
<dbReference type="PROSITE" id="PS50005">
    <property type="entry name" value="TPR"/>
    <property type="match status" value="1"/>
</dbReference>
<accession>E0W460</accession>
<organism>
    <name type="scientific">Pediculus humanus subsp. corporis</name>
    <name type="common">Body louse</name>
    <dbReference type="NCBI Taxonomy" id="121224"/>
    <lineage>
        <taxon>Eukaryota</taxon>
        <taxon>Metazoa</taxon>
        <taxon>Ecdysozoa</taxon>
        <taxon>Arthropoda</taxon>
        <taxon>Hexapoda</taxon>
        <taxon>Insecta</taxon>
        <taxon>Pterygota</taxon>
        <taxon>Neoptera</taxon>
        <taxon>Paraneoptera</taxon>
        <taxon>Psocodea</taxon>
        <taxon>Troctomorpha</taxon>
        <taxon>Phthiraptera</taxon>
        <taxon>Anoplura</taxon>
        <taxon>Pediculidae</taxon>
        <taxon>Pediculus</taxon>
    </lineage>
</organism>
<evidence type="ECO:0000256" key="3">
    <source>
        <dbReference type="PROSITE-ProRule" id="PRU00339"/>
    </source>
</evidence>
<dbReference type="GO" id="GO:0015629">
    <property type="term" value="C:actin cytoskeleton"/>
    <property type="evidence" value="ECO:0007669"/>
    <property type="project" value="TreeGrafter"/>
</dbReference>
<feature type="repeat" description="TPR" evidence="3">
    <location>
        <begin position="252"/>
        <end position="285"/>
    </location>
</feature>
<keyword evidence="1" id="KW-0677">Repeat</keyword>
<gene>
    <name evidence="5" type="primary">8239815</name>
    <name evidence="4" type="ORF">Phum_PHUM615910</name>
</gene>
<evidence type="ECO:0000313" key="4">
    <source>
        <dbReference type="EMBL" id="EEB20416.1"/>
    </source>
</evidence>
<dbReference type="Gene3D" id="1.25.40.10">
    <property type="entry name" value="Tetratricopeptide repeat domain"/>
    <property type="match status" value="1"/>
</dbReference>
<keyword evidence="6" id="KW-1185">Reference proteome</keyword>
<dbReference type="RefSeq" id="XP_002433154.1">
    <property type="nucleotide sequence ID" value="XM_002433109.1"/>
</dbReference>
<dbReference type="FunCoup" id="E0W460">
    <property type="interactions" value="2"/>
</dbReference>
<protein>
    <submittedName>
        <fullName evidence="4 5">Uncharacterized protein</fullName>
    </submittedName>
</protein>
<dbReference type="EnsemblMetazoa" id="PHUM615910-RA">
    <property type="protein sequence ID" value="PHUM615910-PA"/>
    <property type="gene ID" value="PHUM615910"/>
</dbReference>
<evidence type="ECO:0000256" key="2">
    <source>
        <dbReference type="ARBA" id="ARBA00022803"/>
    </source>
</evidence>
<dbReference type="Pfam" id="PF07719">
    <property type="entry name" value="TPR_2"/>
    <property type="match status" value="1"/>
</dbReference>
<dbReference type="InterPro" id="IPR019734">
    <property type="entry name" value="TPR_rpt"/>
</dbReference>
<name>E0W460_PEDHC</name>
<dbReference type="EMBL" id="AAZO01007532">
    <property type="status" value="NOT_ANNOTATED_CDS"/>
    <property type="molecule type" value="Genomic_DNA"/>
</dbReference>
<dbReference type="InterPro" id="IPR013105">
    <property type="entry name" value="TPR_2"/>
</dbReference>
<dbReference type="GO" id="GO:0005737">
    <property type="term" value="C:cytoplasm"/>
    <property type="evidence" value="ECO:0007669"/>
    <property type="project" value="TreeGrafter"/>
</dbReference>